<dbReference type="SMART" id="SM00400">
    <property type="entry name" value="ZnF_CHCC"/>
    <property type="match status" value="1"/>
</dbReference>
<evidence type="ECO:0000256" key="7">
    <source>
        <dbReference type="ARBA" id="ARBA00022771"/>
    </source>
</evidence>
<dbReference type="NCBIfam" id="TIGR01391">
    <property type="entry name" value="dnaG"/>
    <property type="match status" value="1"/>
</dbReference>
<dbReference type="InterPro" id="IPR006295">
    <property type="entry name" value="DNA_primase_DnaG"/>
</dbReference>
<evidence type="ECO:0000256" key="13">
    <source>
        <dbReference type="PIRNR" id="PIRNR002811"/>
    </source>
</evidence>
<dbReference type="Pfam" id="PF08275">
    <property type="entry name" value="DNAG_N"/>
    <property type="match status" value="1"/>
</dbReference>
<comment type="caution">
    <text evidence="16">The sequence shown here is derived from an EMBL/GenBank/DDBJ whole genome shotgun (WGS) entry which is preliminary data.</text>
</comment>
<sequence>MPKKIPETLIEEIRSSVNIADVIGQYVQLKKSGKNLFGLCPFHEERTPSFSVNEDKQIFHCFSCGRGGNVFKFLMELNDLSFPEAVIQVAKDANIEIPNQYLQQGNEKPVDPYINNLISAHEIAAQLYHHILLNTESGENALEYAHQRGLNDEIIKEFNLGYAPDEDILLNYLSQKDFKQDLLRDSGLFVVDRNGNFHDRFKGRLMFPINDISGQTIAFSGRLVQQRNDLPKYLNSPESKIFHKSTTLFNLNLAKTEINKQKAVILFEGFMDVIAAYSAGVSNAVASMGTSLTEEQLRILQRMAKKIYISYDGDSAGQKATNRAISLIQHVRGLQIGVVQMPDQLDPDEYLRKFGGEKFKQIYDGPKETVIDFELRYLKNKRNLNQHEDQIAYINDALKLIATLSSSVEQNLYLNQIAKEFSLNKDELNVQLQKMKQNQHNQYRSGKKYINKQRQENNLSSFNQAIKLSRLERAERFLLQRMLTNNEVWLKVTSQKDFHFIHDDYQTLYLLAQSYKTDHSDFQINAFLDYLDSDDLQQTLVEIIDQINYDDNQDLTDIDDYLKLIQNEAPLDERIQQKQKQMEEAKRLNDVELQSKIMKDLIGLYKQKQALKHE</sequence>
<dbReference type="SMART" id="SM00493">
    <property type="entry name" value="TOPRIM"/>
    <property type="match status" value="1"/>
</dbReference>
<evidence type="ECO:0000256" key="6">
    <source>
        <dbReference type="ARBA" id="ARBA00022723"/>
    </source>
</evidence>
<comment type="similarity">
    <text evidence="12 13">Belongs to the DnaG primase family.</text>
</comment>
<dbReference type="InterPro" id="IPR019475">
    <property type="entry name" value="DNA_primase_DnaB-bd"/>
</dbReference>
<evidence type="ECO:0000256" key="10">
    <source>
        <dbReference type="ARBA" id="ARBA00023125"/>
    </source>
</evidence>
<dbReference type="GO" id="GO:1990077">
    <property type="term" value="C:primosome complex"/>
    <property type="evidence" value="ECO:0007669"/>
    <property type="project" value="UniProtKB-KW"/>
</dbReference>
<dbReference type="InterPro" id="IPR030846">
    <property type="entry name" value="DnaG_bac"/>
</dbReference>
<feature type="zinc finger region" description="CHC2-type" evidence="12 14">
    <location>
        <begin position="40"/>
        <end position="64"/>
    </location>
</feature>
<dbReference type="InterPro" id="IPR034151">
    <property type="entry name" value="TOPRIM_DnaG_bac"/>
</dbReference>
<dbReference type="Pfam" id="PF01807">
    <property type="entry name" value="Zn_ribbon_DnaG"/>
    <property type="match status" value="1"/>
</dbReference>
<evidence type="ECO:0000256" key="1">
    <source>
        <dbReference type="ARBA" id="ARBA00022478"/>
    </source>
</evidence>
<keyword evidence="1 12" id="KW-0240">DNA-directed RNA polymerase</keyword>
<dbReference type="PIRSF" id="PIRSF002811">
    <property type="entry name" value="DnaG"/>
    <property type="match status" value="1"/>
</dbReference>
<dbReference type="Gene3D" id="3.90.580.10">
    <property type="entry name" value="Zinc finger, CHC2-type domain"/>
    <property type="match status" value="1"/>
</dbReference>
<keyword evidence="9" id="KW-0460">Magnesium</keyword>
<gene>
    <name evidence="12" type="primary">dnaG</name>
    <name evidence="16" type="ORF">IAA89_06240</name>
</gene>
<dbReference type="AlphaFoldDB" id="A0A9D9E7K2"/>
<dbReference type="GO" id="GO:0003899">
    <property type="term" value="F:DNA-directed RNA polymerase activity"/>
    <property type="evidence" value="ECO:0007669"/>
    <property type="project" value="UniProtKB-UniRule"/>
</dbReference>
<evidence type="ECO:0000256" key="14">
    <source>
        <dbReference type="PIRSR" id="PIRSR002811-1"/>
    </source>
</evidence>
<keyword evidence="7 12" id="KW-0863">Zinc-finger</keyword>
<dbReference type="HAMAP" id="MF_00974">
    <property type="entry name" value="DNA_primase_DnaG"/>
    <property type="match status" value="1"/>
</dbReference>
<dbReference type="FunFam" id="3.90.580.10:FF:000001">
    <property type="entry name" value="DNA primase"/>
    <property type="match status" value="1"/>
</dbReference>
<protein>
    <recommendedName>
        <fullName evidence="12 13">DNA primase</fullName>
        <ecNumber evidence="12">2.7.7.101</ecNumber>
    </recommendedName>
</protein>
<organism evidence="16 17">
    <name type="scientific">Candidatus Gallilactobacillus intestinavium</name>
    <dbReference type="NCBI Taxonomy" id="2840838"/>
    <lineage>
        <taxon>Bacteria</taxon>
        <taxon>Bacillati</taxon>
        <taxon>Bacillota</taxon>
        <taxon>Bacilli</taxon>
        <taxon>Lactobacillales</taxon>
        <taxon>Lactobacillaceae</taxon>
        <taxon>Lactobacillaceae incertae sedis</taxon>
        <taxon>Candidatus Gallilactobacillus</taxon>
    </lineage>
</organism>
<dbReference type="GO" id="GO:0008270">
    <property type="term" value="F:zinc ion binding"/>
    <property type="evidence" value="ECO:0007669"/>
    <property type="project" value="UniProtKB-UniRule"/>
</dbReference>
<name>A0A9D9E7K2_9LACO</name>
<evidence type="ECO:0000313" key="17">
    <source>
        <dbReference type="Proteomes" id="UP000823614"/>
    </source>
</evidence>
<keyword evidence="6 12" id="KW-0479">Metal-binding</keyword>
<reference evidence="16" key="1">
    <citation type="submission" date="2020-10" db="EMBL/GenBank/DDBJ databases">
        <authorList>
            <person name="Gilroy R."/>
        </authorList>
    </citation>
    <scope>NUCLEOTIDE SEQUENCE</scope>
    <source>
        <strain evidence="16">C6-149</strain>
    </source>
</reference>
<comment type="catalytic activity">
    <reaction evidence="12">
        <text>ssDNA + n NTP = ssDNA/pppN(pN)n-1 hybrid + (n-1) diphosphate.</text>
        <dbReference type="EC" id="2.7.7.101"/>
    </reaction>
</comment>
<dbReference type="Pfam" id="PF13155">
    <property type="entry name" value="Toprim_2"/>
    <property type="match status" value="1"/>
</dbReference>
<dbReference type="InterPro" id="IPR006171">
    <property type="entry name" value="TOPRIM_dom"/>
</dbReference>
<evidence type="ECO:0000259" key="15">
    <source>
        <dbReference type="PROSITE" id="PS50880"/>
    </source>
</evidence>
<dbReference type="PROSITE" id="PS50880">
    <property type="entry name" value="TOPRIM"/>
    <property type="match status" value="1"/>
</dbReference>
<dbReference type="PANTHER" id="PTHR30313:SF2">
    <property type="entry name" value="DNA PRIMASE"/>
    <property type="match status" value="1"/>
</dbReference>
<evidence type="ECO:0000256" key="2">
    <source>
        <dbReference type="ARBA" id="ARBA00022515"/>
    </source>
</evidence>
<proteinExistence type="inferred from homology"/>
<dbReference type="GO" id="GO:0005737">
    <property type="term" value="C:cytoplasm"/>
    <property type="evidence" value="ECO:0007669"/>
    <property type="project" value="TreeGrafter"/>
</dbReference>
<comment type="domain">
    <text evidence="12">Contains an N-terminal zinc-binding domain, a central core domain that contains the primase activity, and a C-terminal DnaB-binding domain.</text>
</comment>
<dbReference type="InterPro" id="IPR037068">
    <property type="entry name" value="DNA_primase_core_N_sf"/>
</dbReference>
<dbReference type="GO" id="GO:0000428">
    <property type="term" value="C:DNA-directed RNA polymerase complex"/>
    <property type="evidence" value="ECO:0007669"/>
    <property type="project" value="UniProtKB-KW"/>
</dbReference>
<comment type="subunit">
    <text evidence="12">Monomer. Interacts with DnaB.</text>
</comment>
<keyword evidence="11 12" id="KW-0804">Transcription</keyword>
<dbReference type="Proteomes" id="UP000823614">
    <property type="component" value="Unassembled WGS sequence"/>
</dbReference>
<evidence type="ECO:0000256" key="3">
    <source>
        <dbReference type="ARBA" id="ARBA00022679"/>
    </source>
</evidence>
<reference evidence="16" key="2">
    <citation type="journal article" date="2021" name="PeerJ">
        <title>Extensive microbial diversity within the chicken gut microbiome revealed by metagenomics and culture.</title>
        <authorList>
            <person name="Gilroy R."/>
            <person name="Ravi A."/>
            <person name="Getino M."/>
            <person name="Pursley I."/>
            <person name="Horton D.L."/>
            <person name="Alikhan N.F."/>
            <person name="Baker D."/>
            <person name="Gharbi K."/>
            <person name="Hall N."/>
            <person name="Watson M."/>
            <person name="Adriaenssens E.M."/>
            <person name="Foster-Nyarko E."/>
            <person name="Jarju S."/>
            <person name="Secka A."/>
            <person name="Antonio M."/>
            <person name="Oren A."/>
            <person name="Chaudhuri R.R."/>
            <person name="La Ragione R."/>
            <person name="Hildebrand F."/>
            <person name="Pallen M.J."/>
        </authorList>
    </citation>
    <scope>NUCLEOTIDE SEQUENCE</scope>
    <source>
        <strain evidence="16">C6-149</strain>
    </source>
</reference>
<evidence type="ECO:0000256" key="5">
    <source>
        <dbReference type="ARBA" id="ARBA00022705"/>
    </source>
</evidence>
<dbReference type="SUPFAM" id="SSF57783">
    <property type="entry name" value="Zinc beta-ribbon"/>
    <property type="match status" value="1"/>
</dbReference>
<dbReference type="Pfam" id="PF10410">
    <property type="entry name" value="DnaB_bind"/>
    <property type="match status" value="1"/>
</dbReference>
<keyword evidence="8 12" id="KW-0862">Zinc</keyword>
<dbReference type="Gene3D" id="3.90.980.10">
    <property type="entry name" value="DNA primase, catalytic core, N-terminal domain"/>
    <property type="match status" value="1"/>
</dbReference>
<comment type="cofactor">
    <cofactor evidence="12 13 14">
        <name>Zn(2+)</name>
        <dbReference type="ChEBI" id="CHEBI:29105"/>
    </cofactor>
    <text evidence="12 13 14">Binds 1 zinc ion per monomer.</text>
</comment>
<dbReference type="InterPro" id="IPR016136">
    <property type="entry name" value="DNA_helicase_N/primase_C"/>
</dbReference>
<dbReference type="GO" id="GO:0003677">
    <property type="term" value="F:DNA binding"/>
    <property type="evidence" value="ECO:0007669"/>
    <property type="project" value="UniProtKB-KW"/>
</dbReference>
<comment type="function">
    <text evidence="12 13">RNA polymerase that catalyzes the synthesis of short RNA molecules used as primers for DNA polymerase during DNA replication.</text>
</comment>
<keyword evidence="3 12" id="KW-0808">Transferase</keyword>
<keyword evidence="2 12" id="KW-0639">Primosome</keyword>
<evidence type="ECO:0000256" key="11">
    <source>
        <dbReference type="ARBA" id="ARBA00023163"/>
    </source>
</evidence>
<evidence type="ECO:0000256" key="12">
    <source>
        <dbReference type="HAMAP-Rule" id="MF_00974"/>
    </source>
</evidence>
<dbReference type="EMBL" id="JADIMP010000101">
    <property type="protein sequence ID" value="MBO8442012.1"/>
    <property type="molecule type" value="Genomic_DNA"/>
</dbReference>
<keyword evidence="5 12" id="KW-0235">DNA replication</keyword>
<dbReference type="Gene3D" id="1.10.860.10">
    <property type="entry name" value="DNAb Helicase, Chain A"/>
    <property type="match status" value="1"/>
</dbReference>
<dbReference type="GO" id="GO:0006269">
    <property type="term" value="P:DNA replication, synthesis of primer"/>
    <property type="evidence" value="ECO:0007669"/>
    <property type="project" value="UniProtKB-UniRule"/>
</dbReference>
<dbReference type="InterPro" id="IPR013264">
    <property type="entry name" value="DNAG_N"/>
</dbReference>
<keyword evidence="4 12" id="KW-0548">Nucleotidyltransferase</keyword>
<evidence type="ECO:0000256" key="4">
    <source>
        <dbReference type="ARBA" id="ARBA00022695"/>
    </source>
</evidence>
<dbReference type="CDD" id="cd03364">
    <property type="entry name" value="TOPRIM_DnaG_primases"/>
    <property type="match status" value="1"/>
</dbReference>
<keyword evidence="10 12" id="KW-0238">DNA-binding</keyword>
<dbReference type="Gene3D" id="3.40.1360.10">
    <property type="match status" value="1"/>
</dbReference>
<dbReference type="InterPro" id="IPR036977">
    <property type="entry name" value="DNA_primase_Znf_CHC2"/>
</dbReference>
<dbReference type="EC" id="2.7.7.101" evidence="12"/>
<feature type="domain" description="Toprim" evidence="15">
    <location>
        <begin position="262"/>
        <end position="344"/>
    </location>
</feature>
<dbReference type="InterPro" id="IPR050219">
    <property type="entry name" value="DnaG_primase"/>
</dbReference>
<dbReference type="PANTHER" id="PTHR30313">
    <property type="entry name" value="DNA PRIMASE"/>
    <property type="match status" value="1"/>
</dbReference>
<evidence type="ECO:0000313" key="16">
    <source>
        <dbReference type="EMBL" id="MBO8442012.1"/>
    </source>
</evidence>
<dbReference type="SUPFAM" id="SSF56731">
    <property type="entry name" value="DNA primase core"/>
    <property type="match status" value="1"/>
</dbReference>
<evidence type="ECO:0000256" key="8">
    <source>
        <dbReference type="ARBA" id="ARBA00022833"/>
    </source>
</evidence>
<accession>A0A9D9E7K2</accession>
<evidence type="ECO:0000256" key="9">
    <source>
        <dbReference type="ARBA" id="ARBA00022842"/>
    </source>
</evidence>
<dbReference type="InterPro" id="IPR002694">
    <property type="entry name" value="Znf_CHC2"/>
</dbReference>